<proteinExistence type="predicted"/>
<name>A0ABD2CYW2_VESMC</name>
<reference evidence="1 2" key="1">
    <citation type="journal article" date="2024" name="Ann. Entomol. Soc. Am.">
        <title>Genomic analyses of the southern and eastern yellowjacket wasps (Hymenoptera: Vespidae) reveal evolutionary signatures of social life.</title>
        <authorList>
            <person name="Catto M.A."/>
            <person name="Caine P.B."/>
            <person name="Orr S.E."/>
            <person name="Hunt B.G."/>
            <person name="Goodisman M.A.D."/>
        </authorList>
    </citation>
    <scope>NUCLEOTIDE SEQUENCE [LARGE SCALE GENOMIC DNA]</scope>
    <source>
        <strain evidence="1">232</strain>
        <tissue evidence="1">Head and thorax</tissue>
    </source>
</reference>
<gene>
    <name evidence="1" type="ORF">V1477_001515</name>
</gene>
<accession>A0ABD2CYW2</accession>
<sequence>MKMFSLRYQVDGQIFILSLYDISSDEQKNRRCNSVVEILVSSLDVITIQIIIDSAPSQLFKAIGTAFACLSSSVSVEEYTIRRLTLNCSSKLCGCQRSIELHPFKGYKIYFTRSNKTRLFSTYLHITRSKIIESMTFARETLPQIVRSEDPANFLGVARWKEFLDSKPINQYHVLQDRKSGNVMGREEVNFRLVFKYLDKLFSFFCILSTSSKTSAMLLGNTIYYRAGITSKIFPFETSSSSLPFPFTKLRSNGGMEVEKIYLQRIKAS</sequence>
<feature type="non-terminal residue" evidence="1">
    <location>
        <position position="269"/>
    </location>
</feature>
<keyword evidence="2" id="KW-1185">Reference proteome</keyword>
<protein>
    <submittedName>
        <fullName evidence="1">Uncharacterized protein</fullName>
    </submittedName>
</protein>
<dbReference type="Proteomes" id="UP001607303">
    <property type="component" value="Unassembled WGS sequence"/>
</dbReference>
<dbReference type="AlphaFoldDB" id="A0ABD2CYW2"/>
<evidence type="ECO:0000313" key="1">
    <source>
        <dbReference type="EMBL" id="KAL2750272.1"/>
    </source>
</evidence>
<dbReference type="EMBL" id="JAYRBN010000020">
    <property type="protein sequence ID" value="KAL2750272.1"/>
    <property type="molecule type" value="Genomic_DNA"/>
</dbReference>
<organism evidence="1 2">
    <name type="scientific">Vespula maculifrons</name>
    <name type="common">Eastern yellow jacket</name>
    <name type="synonym">Wasp</name>
    <dbReference type="NCBI Taxonomy" id="7453"/>
    <lineage>
        <taxon>Eukaryota</taxon>
        <taxon>Metazoa</taxon>
        <taxon>Ecdysozoa</taxon>
        <taxon>Arthropoda</taxon>
        <taxon>Hexapoda</taxon>
        <taxon>Insecta</taxon>
        <taxon>Pterygota</taxon>
        <taxon>Neoptera</taxon>
        <taxon>Endopterygota</taxon>
        <taxon>Hymenoptera</taxon>
        <taxon>Apocrita</taxon>
        <taxon>Aculeata</taxon>
        <taxon>Vespoidea</taxon>
        <taxon>Vespidae</taxon>
        <taxon>Vespinae</taxon>
        <taxon>Vespula</taxon>
    </lineage>
</organism>
<evidence type="ECO:0000313" key="2">
    <source>
        <dbReference type="Proteomes" id="UP001607303"/>
    </source>
</evidence>
<comment type="caution">
    <text evidence="1">The sequence shown here is derived from an EMBL/GenBank/DDBJ whole genome shotgun (WGS) entry which is preliminary data.</text>
</comment>